<dbReference type="InterPro" id="IPR004358">
    <property type="entry name" value="Sig_transdc_His_kin-like_C"/>
</dbReference>
<evidence type="ECO:0000256" key="7">
    <source>
        <dbReference type="ARBA" id="ARBA00022692"/>
    </source>
</evidence>
<dbReference type="PRINTS" id="PR00344">
    <property type="entry name" value="BCTRLSENSOR"/>
</dbReference>
<evidence type="ECO:0000256" key="12">
    <source>
        <dbReference type="SAM" id="Phobius"/>
    </source>
</evidence>
<evidence type="ECO:0000256" key="1">
    <source>
        <dbReference type="ARBA" id="ARBA00000085"/>
    </source>
</evidence>
<evidence type="ECO:0000256" key="10">
    <source>
        <dbReference type="ARBA" id="ARBA00023012"/>
    </source>
</evidence>
<dbReference type="GO" id="GO:0005886">
    <property type="term" value="C:plasma membrane"/>
    <property type="evidence" value="ECO:0007669"/>
    <property type="project" value="UniProtKB-SubCell"/>
</dbReference>
<dbReference type="SUPFAM" id="SSF55874">
    <property type="entry name" value="ATPase domain of HSP90 chaperone/DNA topoisomerase II/histidine kinase"/>
    <property type="match status" value="1"/>
</dbReference>
<keyword evidence="8" id="KW-0418">Kinase</keyword>
<keyword evidence="11 12" id="KW-0472">Membrane</keyword>
<dbReference type="InterPro" id="IPR029151">
    <property type="entry name" value="Sensor-like_sf"/>
</dbReference>
<comment type="subcellular location">
    <subcellularLocation>
        <location evidence="2">Cell membrane</location>
        <topology evidence="2">Multi-pass membrane protein</topology>
    </subcellularLocation>
</comment>
<dbReference type="PANTHER" id="PTHR45436">
    <property type="entry name" value="SENSOR HISTIDINE KINASE YKOH"/>
    <property type="match status" value="1"/>
</dbReference>
<dbReference type="SUPFAM" id="SSF47384">
    <property type="entry name" value="Homodimeric domain of signal transducing histidine kinase"/>
    <property type="match status" value="1"/>
</dbReference>
<dbReference type="Pfam" id="PF02518">
    <property type="entry name" value="HATPase_c"/>
    <property type="match status" value="1"/>
</dbReference>
<evidence type="ECO:0000256" key="9">
    <source>
        <dbReference type="ARBA" id="ARBA00022989"/>
    </source>
</evidence>
<dbReference type="EMBL" id="CAESAJ010000194">
    <property type="protein sequence ID" value="CAB4344413.1"/>
    <property type="molecule type" value="Genomic_DNA"/>
</dbReference>
<dbReference type="PROSITE" id="PS50109">
    <property type="entry name" value="HIS_KIN"/>
    <property type="match status" value="1"/>
</dbReference>
<keyword evidence="5" id="KW-0597">Phosphoprotein</keyword>
<dbReference type="SUPFAM" id="SSF103190">
    <property type="entry name" value="Sensory domain-like"/>
    <property type="match status" value="1"/>
</dbReference>
<keyword evidence="10" id="KW-0902">Two-component regulatory system</keyword>
<proteinExistence type="predicted"/>
<dbReference type="PANTHER" id="PTHR45436:SF5">
    <property type="entry name" value="SENSOR HISTIDINE KINASE TRCS"/>
    <property type="match status" value="1"/>
</dbReference>
<dbReference type="Gene3D" id="1.10.287.130">
    <property type="match status" value="1"/>
</dbReference>
<dbReference type="SUPFAM" id="SSF158472">
    <property type="entry name" value="HAMP domain-like"/>
    <property type="match status" value="1"/>
</dbReference>
<dbReference type="SMART" id="SM00388">
    <property type="entry name" value="HisKA"/>
    <property type="match status" value="1"/>
</dbReference>
<dbReference type="Pfam" id="PF00512">
    <property type="entry name" value="HisKA"/>
    <property type="match status" value="1"/>
</dbReference>
<evidence type="ECO:0000256" key="5">
    <source>
        <dbReference type="ARBA" id="ARBA00022553"/>
    </source>
</evidence>
<dbReference type="PROSITE" id="PS50885">
    <property type="entry name" value="HAMP"/>
    <property type="match status" value="1"/>
</dbReference>
<accession>A0A6J5ZYD9</accession>
<evidence type="ECO:0000256" key="11">
    <source>
        <dbReference type="ARBA" id="ARBA00023136"/>
    </source>
</evidence>
<dbReference type="InterPro" id="IPR036890">
    <property type="entry name" value="HATPase_C_sf"/>
</dbReference>
<sequence length="460" mass="49859">MKWRLAISFITFTLAVLLVQDIPLAQYFRGVEEARIVTQLERDGFVLASTSQEALESPSIASMETLQDAIDRYQISNNARILVTDKVGLVLADSASPGLVGESIYRHKGIQASIDGVIATGKEFTADNTKRLYVAVPIIHGDSLYGVVLSTYPLDAINSRVLRRISIIAAAGGLALVLAAFIAILFARGITRRLDRLRATTVDFAMGDLTARADQDKGDSEIRSLAESFNTMADRIARLFEQQRAFAADASHQLRTPLTALQLRLEDARSLIDEDPKLASLRLDAAVAESERLQALIEGLLVLSRADAKNYPDSQVFDLSEVARERCEGWAALAAESDIGMSITCPQQALVRAVPNALEQVIDNYVDNALAIAPPHSSISIVVVPGAKFTSLHVKDDGPGLDNQDLERAFNRFWRGRSDSTGSGLGLAIVERLVVASGGQVRLTNRIPHGLDAQADFPTA</sequence>
<reference evidence="15" key="1">
    <citation type="submission" date="2020-05" db="EMBL/GenBank/DDBJ databases">
        <authorList>
            <person name="Chiriac C."/>
            <person name="Salcher M."/>
            <person name="Ghai R."/>
            <person name="Kavagutti S V."/>
        </authorList>
    </citation>
    <scope>NUCLEOTIDE SEQUENCE</scope>
</reference>
<keyword evidence="7 12" id="KW-0812">Transmembrane</keyword>
<evidence type="ECO:0000256" key="2">
    <source>
        <dbReference type="ARBA" id="ARBA00004651"/>
    </source>
</evidence>
<keyword evidence="6" id="KW-0808">Transferase</keyword>
<dbReference type="InterPro" id="IPR003660">
    <property type="entry name" value="HAMP_dom"/>
</dbReference>
<name>A0A6J5ZYD9_9ZZZZ</name>
<keyword evidence="4" id="KW-1003">Cell membrane</keyword>
<dbReference type="AlphaFoldDB" id="A0A6J5ZYD9"/>
<evidence type="ECO:0000256" key="8">
    <source>
        <dbReference type="ARBA" id="ARBA00022777"/>
    </source>
</evidence>
<dbReference type="Gene3D" id="6.10.340.10">
    <property type="match status" value="1"/>
</dbReference>
<evidence type="ECO:0000256" key="6">
    <source>
        <dbReference type="ARBA" id="ARBA00022679"/>
    </source>
</evidence>
<gene>
    <name evidence="15" type="ORF">UFOPK3770_01288</name>
</gene>
<dbReference type="InterPro" id="IPR050428">
    <property type="entry name" value="TCS_sensor_his_kinase"/>
</dbReference>
<evidence type="ECO:0000256" key="3">
    <source>
        <dbReference type="ARBA" id="ARBA00012438"/>
    </source>
</evidence>
<evidence type="ECO:0000259" key="14">
    <source>
        <dbReference type="PROSITE" id="PS50885"/>
    </source>
</evidence>
<dbReference type="EC" id="2.7.13.3" evidence="3"/>
<feature type="domain" description="Histidine kinase" evidence="13">
    <location>
        <begin position="249"/>
        <end position="460"/>
    </location>
</feature>
<dbReference type="SMART" id="SM00304">
    <property type="entry name" value="HAMP"/>
    <property type="match status" value="1"/>
</dbReference>
<dbReference type="InterPro" id="IPR003594">
    <property type="entry name" value="HATPase_dom"/>
</dbReference>
<comment type="catalytic activity">
    <reaction evidence="1">
        <text>ATP + protein L-histidine = ADP + protein N-phospho-L-histidine.</text>
        <dbReference type="EC" id="2.7.13.3"/>
    </reaction>
</comment>
<organism evidence="15">
    <name type="scientific">freshwater metagenome</name>
    <dbReference type="NCBI Taxonomy" id="449393"/>
    <lineage>
        <taxon>unclassified sequences</taxon>
        <taxon>metagenomes</taxon>
        <taxon>ecological metagenomes</taxon>
    </lineage>
</organism>
<evidence type="ECO:0000313" key="15">
    <source>
        <dbReference type="EMBL" id="CAB4344413.1"/>
    </source>
</evidence>
<dbReference type="GO" id="GO:0000155">
    <property type="term" value="F:phosphorelay sensor kinase activity"/>
    <property type="evidence" value="ECO:0007669"/>
    <property type="project" value="InterPro"/>
</dbReference>
<dbReference type="SMART" id="SM00387">
    <property type="entry name" value="HATPase_c"/>
    <property type="match status" value="1"/>
</dbReference>
<dbReference type="Gene3D" id="3.30.565.10">
    <property type="entry name" value="Histidine kinase-like ATPase, C-terminal domain"/>
    <property type="match status" value="1"/>
</dbReference>
<keyword evidence="9 12" id="KW-1133">Transmembrane helix</keyword>
<feature type="domain" description="HAMP" evidence="14">
    <location>
        <begin position="188"/>
        <end position="241"/>
    </location>
</feature>
<dbReference type="InterPro" id="IPR003661">
    <property type="entry name" value="HisK_dim/P_dom"/>
</dbReference>
<dbReference type="InterPro" id="IPR036097">
    <property type="entry name" value="HisK_dim/P_sf"/>
</dbReference>
<dbReference type="CDD" id="cd00082">
    <property type="entry name" value="HisKA"/>
    <property type="match status" value="1"/>
</dbReference>
<protein>
    <recommendedName>
        <fullName evidence="3">histidine kinase</fullName>
        <ecNumber evidence="3">2.7.13.3</ecNumber>
    </recommendedName>
</protein>
<dbReference type="CDD" id="cd00075">
    <property type="entry name" value="HATPase"/>
    <property type="match status" value="1"/>
</dbReference>
<dbReference type="Pfam" id="PF00672">
    <property type="entry name" value="HAMP"/>
    <property type="match status" value="1"/>
</dbReference>
<evidence type="ECO:0000256" key="4">
    <source>
        <dbReference type="ARBA" id="ARBA00022475"/>
    </source>
</evidence>
<dbReference type="CDD" id="cd06225">
    <property type="entry name" value="HAMP"/>
    <property type="match status" value="1"/>
</dbReference>
<feature type="transmembrane region" description="Helical" evidence="12">
    <location>
        <begin position="165"/>
        <end position="187"/>
    </location>
</feature>
<dbReference type="InterPro" id="IPR005467">
    <property type="entry name" value="His_kinase_dom"/>
</dbReference>
<evidence type="ECO:0000259" key="13">
    <source>
        <dbReference type="PROSITE" id="PS50109"/>
    </source>
</evidence>